<name>A0A2T2NRF9_CORCC</name>
<evidence type="ECO:0000256" key="1">
    <source>
        <dbReference type="SAM" id="SignalP"/>
    </source>
</evidence>
<keyword evidence="1" id="KW-0732">Signal</keyword>
<accession>A0A2T2NRF9</accession>
<feature type="chain" id="PRO_5015512647" evidence="1">
    <location>
        <begin position="20"/>
        <end position="100"/>
    </location>
</feature>
<gene>
    <name evidence="2" type="ORF">BS50DRAFT_587240</name>
</gene>
<feature type="signal peptide" evidence="1">
    <location>
        <begin position="1"/>
        <end position="19"/>
    </location>
</feature>
<proteinExistence type="predicted"/>
<evidence type="ECO:0000313" key="2">
    <source>
        <dbReference type="EMBL" id="PSN68017.1"/>
    </source>
</evidence>
<evidence type="ECO:0000313" key="3">
    <source>
        <dbReference type="Proteomes" id="UP000240883"/>
    </source>
</evidence>
<dbReference type="AlphaFoldDB" id="A0A2T2NRF9"/>
<sequence length="100" mass="11209">MKLLLLFLIVAALAAPISAIPASSDASEVFSRVNRKCNKCFGAYYDAAMKCDGDFRSDHCHLEGCRWMCKRYPECSRCDNSCDCKQLPPPDQGMEEDYDA</sequence>
<reference evidence="2 3" key="1">
    <citation type="journal article" date="2018" name="Front. Microbiol.">
        <title>Genome-Wide Analysis of Corynespora cassiicola Leaf Fall Disease Putative Effectors.</title>
        <authorList>
            <person name="Lopez D."/>
            <person name="Ribeiro S."/>
            <person name="Label P."/>
            <person name="Fumanal B."/>
            <person name="Venisse J.S."/>
            <person name="Kohler A."/>
            <person name="de Oliveira R.R."/>
            <person name="Labutti K."/>
            <person name="Lipzen A."/>
            <person name="Lail K."/>
            <person name="Bauer D."/>
            <person name="Ohm R.A."/>
            <person name="Barry K.W."/>
            <person name="Spatafora J."/>
            <person name="Grigoriev I.V."/>
            <person name="Martin F.M."/>
            <person name="Pujade-Renaud V."/>
        </authorList>
    </citation>
    <scope>NUCLEOTIDE SEQUENCE [LARGE SCALE GENOMIC DNA]</scope>
    <source>
        <strain evidence="2 3">Philippines</strain>
    </source>
</reference>
<dbReference type="EMBL" id="KZ678134">
    <property type="protein sequence ID" value="PSN68017.1"/>
    <property type="molecule type" value="Genomic_DNA"/>
</dbReference>
<organism evidence="2 3">
    <name type="scientific">Corynespora cassiicola Philippines</name>
    <dbReference type="NCBI Taxonomy" id="1448308"/>
    <lineage>
        <taxon>Eukaryota</taxon>
        <taxon>Fungi</taxon>
        <taxon>Dikarya</taxon>
        <taxon>Ascomycota</taxon>
        <taxon>Pezizomycotina</taxon>
        <taxon>Dothideomycetes</taxon>
        <taxon>Pleosporomycetidae</taxon>
        <taxon>Pleosporales</taxon>
        <taxon>Corynesporascaceae</taxon>
        <taxon>Corynespora</taxon>
    </lineage>
</organism>
<keyword evidence="3" id="KW-1185">Reference proteome</keyword>
<dbReference type="Proteomes" id="UP000240883">
    <property type="component" value="Unassembled WGS sequence"/>
</dbReference>
<protein>
    <submittedName>
        <fullName evidence="2">Uncharacterized protein</fullName>
    </submittedName>
</protein>